<dbReference type="AlphaFoldDB" id="A0A1I6W113"/>
<dbReference type="EMBL" id="FPAB01000011">
    <property type="protein sequence ID" value="SFT19635.1"/>
    <property type="molecule type" value="Genomic_DNA"/>
</dbReference>
<gene>
    <name evidence="2" type="ORF">SAMN05444716_111119</name>
</gene>
<feature type="domain" description="DUF5753" evidence="1">
    <location>
        <begin position="20"/>
        <end position="184"/>
    </location>
</feature>
<dbReference type="InterPro" id="IPR043917">
    <property type="entry name" value="DUF5753"/>
</dbReference>
<accession>A0A1I6W113</accession>
<protein>
    <recommendedName>
        <fullName evidence="1">DUF5753 domain-containing protein</fullName>
    </recommendedName>
</protein>
<dbReference type="Proteomes" id="UP000198873">
    <property type="component" value="Unassembled WGS sequence"/>
</dbReference>
<organism evidence="2 3">
    <name type="scientific">Streptomyces harbinensis</name>
    <dbReference type="NCBI Taxonomy" id="1176198"/>
    <lineage>
        <taxon>Bacteria</taxon>
        <taxon>Bacillati</taxon>
        <taxon>Actinomycetota</taxon>
        <taxon>Actinomycetes</taxon>
        <taxon>Kitasatosporales</taxon>
        <taxon>Streptomycetaceae</taxon>
        <taxon>Streptomyces</taxon>
    </lineage>
</organism>
<reference evidence="3" key="1">
    <citation type="submission" date="2016-10" db="EMBL/GenBank/DDBJ databases">
        <authorList>
            <person name="Varghese N."/>
            <person name="Submissions S."/>
        </authorList>
    </citation>
    <scope>NUCLEOTIDE SEQUENCE [LARGE SCALE GENOMIC DNA]</scope>
    <source>
        <strain evidence="3">CGMCC 4.7047</strain>
    </source>
</reference>
<evidence type="ECO:0000259" key="1">
    <source>
        <dbReference type="Pfam" id="PF19054"/>
    </source>
</evidence>
<keyword evidence="3" id="KW-1185">Reference proteome</keyword>
<evidence type="ECO:0000313" key="2">
    <source>
        <dbReference type="EMBL" id="SFT19635.1"/>
    </source>
</evidence>
<sequence length="197" mass="22172">MERSGLRRAQESVLPVWERTRHFRTYASAVFPGLLQTRAYTGAVLRSIKDRRVPIDDLEAAVQVRMDKQRLLYEGPRRFAFLLEESVLRNRIGKREDMAELLGNLLRLAKLPNLSLGVIPLDADRTGMWPVESFWLFDDDQVNVELVAAYLTVTQPNEVAAYARTFAALADLAVHGEAARQLIENAVEALSAPGRAL</sequence>
<evidence type="ECO:0000313" key="3">
    <source>
        <dbReference type="Proteomes" id="UP000198873"/>
    </source>
</evidence>
<name>A0A1I6W113_9ACTN</name>
<dbReference type="Pfam" id="PF19054">
    <property type="entry name" value="DUF5753"/>
    <property type="match status" value="1"/>
</dbReference>
<proteinExistence type="predicted"/>
<dbReference type="STRING" id="1176198.SAMN05444716_111119"/>